<dbReference type="AlphaFoldDB" id="A0A8H6UP62"/>
<sequence>MAPANQRLPQLAAASALSSSAKRDVIGSAKQSPANALDQSQSSTTTSISRRSGVSVGVSVSSDQGNGFEPKLSQQNSAAESGPLDSSSNSPPTGRPHNQRHGAARGTRSARQEIVSAFEWEALKLEQRKKSGLIASSESNKEPLLTVELPKSPFHAMSRNRPRGPPVPRDNGLAANEETDMWNKILQDLRKAKEKNDKQKVVAEEIAALNEQIGRDGGRPTLSEHNQLDSLYRQMSKLCEEERAILQDEPSDVIKNLGLLTALRQASEAEAPFNRAASLVKSRKKRSDVDGSVTDSPGPSGPSVSDKIGRIKGVQRSTSASSPQTRDGREIRDSVMVKIEETAESIRGTIAERNGQLAIGAEVVFKHNKNKQGVEGEGIQCIIKGISGDGPKKRYAAVARLSDRKEIDLFTSRYDVQDPEPNENGEQGAVYKTTAASLIPIPQVGSTLPVFPVGKQVLARYPDTTTFYRAEVMGTKKDTYRLKFEGEEDDKEMEVDRRFVLDIPGK</sequence>
<evidence type="ECO:0000313" key="7">
    <source>
        <dbReference type="EMBL" id="KAF7161998.1"/>
    </source>
</evidence>
<evidence type="ECO:0000256" key="3">
    <source>
        <dbReference type="ARBA" id="ARBA00023163"/>
    </source>
</evidence>
<organism evidence="7 10">
    <name type="scientific">Aspergillus felis</name>
    <dbReference type="NCBI Taxonomy" id="1287682"/>
    <lineage>
        <taxon>Eukaryota</taxon>
        <taxon>Fungi</taxon>
        <taxon>Dikarya</taxon>
        <taxon>Ascomycota</taxon>
        <taxon>Pezizomycotina</taxon>
        <taxon>Eurotiomycetes</taxon>
        <taxon>Eurotiomycetidae</taxon>
        <taxon>Eurotiales</taxon>
        <taxon>Aspergillaceae</taxon>
        <taxon>Aspergillus</taxon>
        <taxon>Aspergillus subgen. Fumigati</taxon>
    </lineage>
</organism>
<dbReference type="GO" id="GO:0000124">
    <property type="term" value="C:SAGA complex"/>
    <property type="evidence" value="ECO:0007669"/>
    <property type="project" value="InterPro"/>
</dbReference>
<evidence type="ECO:0000259" key="6">
    <source>
        <dbReference type="PROSITE" id="PS51518"/>
    </source>
</evidence>
<keyword evidence="4" id="KW-0539">Nucleus</keyword>
<dbReference type="FunFam" id="2.30.30.140:FF:000055">
    <property type="entry name" value="SAGA complex component"/>
    <property type="match status" value="1"/>
</dbReference>
<dbReference type="GO" id="GO:0005634">
    <property type="term" value="C:nucleus"/>
    <property type="evidence" value="ECO:0007669"/>
    <property type="project" value="UniProtKB-SubCell"/>
</dbReference>
<dbReference type="InterPro" id="IPR047287">
    <property type="entry name" value="Tudor_SGF29_rpt2"/>
</dbReference>
<keyword evidence="9" id="KW-1185">Reference proteome</keyword>
<dbReference type="PROSITE" id="PS51518">
    <property type="entry name" value="SGF29_C"/>
    <property type="match status" value="1"/>
</dbReference>
<dbReference type="CDD" id="cd20394">
    <property type="entry name" value="Tudor_SGF29_rpt2"/>
    <property type="match status" value="1"/>
</dbReference>
<dbReference type="CDD" id="cd20393">
    <property type="entry name" value="Tudor_SGF29_rpt1"/>
    <property type="match status" value="1"/>
</dbReference>
<dbReference type="InterPro" id="IPR047288">
    <property type="entry name" value="Tudor_SGF29_rpt1"/>
</dbReference>
<dbReference type="EMBL" id="JACBAE010001357">
    <property type="protein sequence ID" value="KAF7161998.1"/>
    <property type="molecule type" value="Genomic_DNA"/>
</dbReference>
<feature type="compositionally biased region" description="Low complexity" evidence="5">
    <location>
        <begin position="11"/>
        <end position="20"/>
    </location>
</feature>
<feature type="compositionally biased region" description="Polar residues" evidence="5">
    <location>
        <begin position="72"/>
        <end position="92"/>
    </location>
</feature>
<gene>
    <name evidence="7" type="ORF">CNMCM5623_007369</name>
    <name evidence="8" type="ORF">CNMCM7691_007720</name>
</gene>
<keyword evidence="2" id="KW-0805">Transcription regulation</keyword>
<feature type="region of interest" description="Disordered" evidence="5">
    <location>
        <begin position="1"/>
        <end position="110"/>
    </location>
</feature>
<feature type="compositionally biased region" description="Low complexity" evidence="5">
    <location>
        <begin position="39"/>
        <end position="62"/>
    </location>
</feature>
<dbReference type="Proteomes" id="UP000654922">
    <property type="component" value="Unassembled WGS sequence"/>
</dbReference>
<evidence type="ECO:0000313" key="8">
    <source>
        <dbReference type="EMBL" id="KAF7178898.1"/>
    </source>
</evidence>
<evidence type="ECO:0000313" key="10">
    <source>
        <dbReference type="Proteomes" id="UP000654922"/>
    </source>
</evidence>
<dbReference type="OrthoDB" id="10265994at2759"/>
<proteinExistence type="predicted"/>
<dbReference type="PANTHER" id="PTHR21539:SF0">
    <property type="entry name" value="SAGA-ASSOCIATED FACTOR 29"/>
    <property type="match status" value="1"/>
</dbReference>
<dbReference type="InterPro" id="IPR010750">
    <property type="entry name" value="SGF29_tudor-like_dom"/>
</dbReference>
<feature type="region of interest" description="Disordered" evidence="5">
    <location>
        <begin position="277"/>
        <end position="333"/>
    </location>
</feature>
<evidence type="ECO:0000256" key="2">
    <source>
        <dbReference type="ARBA" id="ARBA00023015"/>
    </source>
</evidence>
<dbReference type="EMBL" id="JACBAG010001872">
    <property type="protein sequence ID" value="KAF7178898.1"/>
    <property type="molecule type" value="Genomic_DNA"/>
</dbReference>
<name>A0A8H6UP62_9EURO</name>
<feature type="compositionally biased region" description="Low complexity" evidence="5">
    <location>
        <begin position="290"/>
        <end position="306"/>
    </location>
</feature>
<dbReference type="Gene3D" id="2.30.30.140">
    <property type="match status" value="1"/>
</dbReference>
<dbReference type="Pfam" id="PF07039">
    <property type="entry name" value="SGF29_Tudor"/>
    <property type="match status" value="1"/>
</dbReference>
<feature type="compositionally biased region" description="Polar residues" evidence="5">
    <location>
        <begin position="29"/>
        <end position="38"/>
    </location>
</feature>
<dbReference type="InterPro" id="IPR037802">
    <property type="entry name" value="SGF29"/>
</dbReference>
<feature type="domain" description="SGF29 C-terminal" evidence="6">
    <location>
        <begin position="353"/>
        <end position="506"/>
    </location>
</feature>
<evidence type="ECO:0000256" key="4">
    <source>
        <dbReference type="ARBA" id="ARBA00023242"/>
    </source>
</evidence>
<evidence type="ECO:0000256" key="1">
    <source>
        <dbReference type="ARBA" id="ARBA00004123"/>
    </source>
</evidence>
<evidence type="ECO:0000256" key="5">
    <source>
        <dbReference type="SAM" id="MobiDB-lite"/>
    </source>
</evidence>
<feature type="region of interest" description="Disordered" evidence="5">
    <location>
        <begin position="154"/>
        <end position="174"/>
    </location>
</feature>
<accession>A0A8H6UP62</accession>
<keyword evidence="3" id="KW-0804">Transcription</keyword>
<evidence type="ECO:0000313" key="9">
    <source>
        <dbReference type="Proteomes" id="UP000641853"/>
    </source>
</evidence>
<reference evidence="7" key="1">
    <citation type="submission" date="2020-06" db="EMBL/GenBank/DDBJ databases">
        <title>Draft genome sequences of strains closely related to Aspergillus parafelis and Aspergillus hiratsukae.</title>
        <authorList>
            <person name="Dos Santos R.A.C."/>
            <person name="Rivero-Menendez O."/>
            <person name="Steenwyk J.L."/>
            <person name="Mead M.E."/>
            <person name="Goldman G.H."/>
            <person name="Alastruey-Izquierdo A."/>
            <person name="Rokas A."/>
        </authorList>
    </citation>
    <scope>NUCLEOTIDE SEQUENCE</scope>
    <source>
        <strain evidence="7">CNM-CM5623</strain>
        <strain evidence="8">CNM-CM7691</strain>
    </source>
</reference>
<dbReference type="PANTHER" id="PTHR21539">
    <property type="entry name" value="SAGA-ASSOCIATED FACTOR 29"/>
    <property type="match status" value="1"/>
</dbReference>
<comment type="caution">
    <text evidence="7">The sequence shown here is derived from an EMBL/GenBank/DDBJ whole genome shotgun (WGS) entry which is preliminary data.</text>
</comment>
<feature type="compositionally biased region" description="Polar residues" evidence="5">
    <location>
        <begin position="315"/>
        <end position="325"/>
    </location>
</feature>
<comment type="subcellular location">
    <subcellularLocation>
        <location evidence="1">Nucleus</location>
    </subcellularLocation>
</comment>
<protein>
    <recommendedName>
        <fullName evidence="6">SGF29 C-terminal domain-containing protein</fullName>
    </recommendedName>
</protein>
<dbReference type="Proteomes" id="UP000641853">
    <property type="component" value="Unassembled WGS sequence"/>
</dbReference>